<keyword evidence="3" id="KW-1185">Reference proteome</keyword>
<evidence type="ECO:0000313" key="2">
    <source>
        <dbReference type="EMBL" id="CAG8817329.1"/>
    </source>
</evidence>
<dbReference type="InterPro" id="IPR036910">
    <property type="entry name" value="HMG_box_dom_sf"/>
</dbReference>
<evidence type="ECO:0000256" key="1">
    <source>
        <dbReference type="SAM" id="MobiDB-lite"/>
    </source>
</evidence>
<accession>A0ABN7W568</accession>
<feature type="compositionally biased region" description="Basic and acidic residues" evidence="1">
    <location>
        <begin position="127"/>
        <end position="143"/>
    </location>
</feature>
<sequence>MLFDNFTPIEETNLLSDIKSSNGVNGITIFILSGYSSVLIRNNEDVNSKNMIKELSWLNLKIPAFILNTEIDRYPWLSNHEVSKLTGVLWNMLDPKIKEEYKQQAEIKLLEFRKNNKGKKYNKKERKSNEKTKNVTKRTRTEENSTSSYLNIISKDASKRMRPEENSASSYLDIISKELSNILEIKKNKYEESGDKNNAQEPYSEESNEKNNVQEPYFGESIERNYEESSNIHTLYSEQSSKRNDNQIAYTEKSNEYASFDYQQEFGQLFNSPNNILGLNTSNQLGWESTENLENSSLIYDQSGVKLANSGYSSHMGMPNLSNLDIELLISSIIKGRSQ</sequence>
<evidence type="ECO:0000313" key="3">
    <source>
        <dbReference type="Proteomes" id="UP000789901"/>
    </source>
</evidence>
<name>A0ABN7W568_GIGMA</name>
<organism evidence="2 3">
    <name type="scientific">Gigaspora margarita</name>
    <dbReference type="NCBI Taxonomy" id="4874"/>
    <lineage>
        <taxon>Eukaryota</taxon>
        <taxon>Fungi</taxon>
        <taxon>Fungi incertae sedis</taxon>
        <taxon>Mucoromycota</taxon>
        <taxon>Glomeromycotina</taxon>
        <taxon>Glomeromycetes</taxon>
        <taxon>Diversisporales</taxon>
        <taxon>Gigasporaceae</taxon>
        <taxon>Gigaspora</taxon>
    </lineage>
</organism>
<comment type="caution">
    <text evidence="2">The sequence shown here is derived from an EMBL/GenBank/DDBJ whole genome shotgun (WGS) entry which is preliminary data.</text>
</comment>
<dbReference type="Proteomes" id="UP000789901">
    <property type="component" value="Unassembled WGS sequence"/>
</dbReference>
<dbReference type="EMBL" id="CAJVQB010031732">
    <property type="protein sequence ID" value="CAG8817329.1"/>
    <property type="molecule type" value="Genomic_DNA"/>
</dbReference>
<proteinExistence type="predicted"/>
<protein>
    <submittedName>
        <fullName evidence="2">44190_t:CDS:1</fullName>
    </submittedName>
</protein>
<dbReference type="SUPFAM" id="SSF47095">
    <property type="entry name" value="HMG-box"/>
    <property type="match status" value="1"/>
</dbReference>
<gene>
    <name evidence="2" type="ORF">GMARGA_LOCUS26778</name>
</gene>
<reference evidence="2 3" key="1">
    <citation type="submission" date="2021-06" db="EMBL/GenBank/DDBJ databases">
        <authorList>
            <person name="Kallberg Y."/>
            <person name="Tangrot J."/>
            <person name="Rosling A."/>
        </authorList>
    </citation>
    <scope>NUCLEOTIDE SEQUENCE [LARGE SCALE GENOMIC DNA]</scope>
    <source>
        <strain evidence="2 3">120-4 pot B 10/14</strain>
    </source>
</reference>
<dbReference type="Gene3D" id="1.10.30.10">
    <property type="entry name" value="High mobility group box domain"/>
    <property type="match status" value="1"/>
</dbReference>
<feature type="region of interest" description="Disordered" evidence="1">
    <location>
        <begin position="118"/>
        <end position="147"/>
    </location>
</feature>